<organism evidence="4 5">
    <name type="scientific">Streptomyces triticiradicis</name>
    <dbReference type="NCBI Taxonomy" id="2651189"/>
    <lineage>
        <taxon>Bacteria</taxon>
        <taxon>Bacillati</taxon>
        <taxon>Actinomycetota</taxon>
        <taxon>Actinomycetes</taxon>
        <taxon>Kitasatosporales</taxon>
        <taxon>Streptomycetaceae</taxon>
        <taxon>Streptomyces</taxon>
    </lineage>
</organism>
<name>A0A7J5D1C2_9ACTN</name>
<dbReference type="EMBL" id="WBKG01000084">
    <property type="protein sequence ID" value="KAB1973257.1"/>
    <property type="molecule type" value="Genomic_DNA"/>
</dbReference>
<dbReference type="FunFam" id="1.10.10.2480:FF:000003">
    <property type="entry name" value="Translation initiation factor IF-2"/>
    <property type="match status" value="1"/>
</dbReference>
<feature type="compositionally biased region" description="Pro residues" evidence="2">
    <location>
        <begin position="103"/>
        <end position="127"/>
    </location>
</feature>
<feature type="compositionally biased region" description="Low complexity" evidence="2">
    <location>
        <begin position="89"/>
        <end position="102"/>
    </location>
</feature>
<evidence type="ECO:0000313" key="4">
    <source>
        <dbReference type="EMBL" id="KAB1973257.1"/>
    </source>
</evidence>
<dbReference type="Proteomes" id="UP000442990">
    <property type="component" value="Unassembled WGS sequence"/>
</dbReference>
<dbReference type="AlphaFoldDB" id="A0A7J5D1C2"/>
<keyword evidence="1" id="KW-0963">Cytoplasm</keyword>
<dbReference type="RefSeq" id="WP_192582868.1">
    <property type="nucleotide sequence ID" value="NZ_WBKG01000084.1"/>
</dbReference>
<evidence type="ECO:0000256" key="1">
    <source>
        <dbReference type="ARBA" id="ARBA00022490"/>
    </source>
</evidence>
<dbReference type="Pfam" id="PF04760">
    <property type="entry name" value="IF2_N"/>
    <property type="match status" value="1"/>
</dbReference>
<comment type="caution">
    <text evidence="4">The sequence shown here is derived from an EMBL/GenBank/DDBJ whole genome shotgun (WGS) entry which is preliminary data.</text>
</comment>
<dbReference type="Gene3D" id="1.10.10.2480">
    <property type="match status" value="1"/>
</dbReference>
<dbReference type="GO" id="GO:0003743">
    <property type="term" value="F:translation initiation factor activity"/>
    <property type="evidence" value="ECO:0007669"/>
    <property type="project" value="UniProtKB-KW"/>
</dbReference>
<feature type="compositionally biased region" description="Low complexity" evidence="2">
    <location>
        <begin position="62"/>
        <end position="81"/>
    </location>
</feature>
<gene>
    <name evidence="4" type="ORF">F8144_44065</name>
</gene>
<keyword evidence="4" id="KW-0648">Protein biosynthesis</keyword>
<keyword evidence="4" id="KW-0396">Initiation factor</keyword>
<sequence length="127" mass="12726">MAKVRVYELAKEFGVESKVVMAKLQELGEFVRSASSTIEAPVVRKLTDALQQGNGGGKPAPRKAAPAKPGAPSPAQAARPAAPRPAAPKPAVAEKPAGGPVTPATPGPRPTPGPKPAPRPAPAAPAP</sequence>
<feature type="region of interest" description="Disordered" evidence="2">
    <location>
        <begin position="49"/>
        <end position="127"/>
    </location>
</feature>
<feature type="non-terminal residue" evidence="4">
    <location>
        <position position="127"/>
    </location>
</feature>
<evidence type="ECO:0000313" key="5">
    <source>
        <dbReference type="Proteomes" id="UP000442990"/>
    </source>
</evidence>
<protein>
    <submittedName>
        <fullName evidence="4">Translation initiation factor IF-2</fullName>
    </submittedName>
</protein>
<keyword evidence="5" id="KW-1185">Reference proteome</keyword>
<dbReference type="InterPro" id="IPR006847">
    <property type="entry name" value="IF2_N"/>
</dbReference>
<proteinExistence type="predicted"/>
<evidence type="ECO:0000256" key="2">
    <source>
        <dbReference type="SAM" id="MobiDB-lite"/>
    </source>
</evidence>
<reference evidence="4 5" key="1">
    <citation type="submission" date="2019-09" db="EMBL/GenBank/DDBJ databases">
        <title>Isolation and identification of active actinomycetes.</title>
        <authorList>
            <person name="Yu Z."/>
            <person name="Han C."/>
            <person name="Yu B."/>
        </authorList>
    </citation>
    <scope>NUCLEOTIDE SEQUENCE [LARGE SCALE GENOMIC DNA]</scope>
    <source>
        <strain evidence="4 5">NEAU-H2</strain>
    </source>
</reference>
<evidence type="ECO:0000259" key="3">
    <source>
        <dbReference type="Pfam" id="PF04760"/>
    </source>
</evidence>
<feature type="domain" description="Translation initiation factor IF-2 N-terminal" evidence="3">
    <location>
        <begin position="1"/>
        <end position="51"/>
    </location>
</feature>
<accession>A0A7J5D1C2</accession>